<organism evidence="4 5">
    <name type="scientific">[Eubacterium] hominis</name>
    <dbReference type="NCBI Taxonomy" id="2764325"/>
    <lineage>
        <taxon>Bacteria</taxon>
        <taxon>Bacillati</taxon>
        <taxon>Bacillota</taxon>
        <taxon>Erysipelotrichia</taxon>
        <taxon>Erysipelotrichales</taxon>
        <taxon>Erysipelotrichaceae</taxon>
        <taxon>Amedibacillus</taxon>
    </lineage>
</organism>
<dbReference type="Pfam" id="PF01047">
    <property type="entry name" value="MarR"/>
    <property type="match status" value="1"/>
</dbReference>
<dbReference type="InterPro" id="IPR039422">
    <property type="entry name" value="MarR/SlyA-like"/>
</dbReference>
<dbReference type="PANTHER" id="PTHR33164:SF56">
    <property type="entry name" value="HTH-TYPE TRANSCRIPTIONAL REGULATOR MHQR"/>
    <property type="match status" value="1"/>
</dbReference>
<evidence type="ECO:0000256" key="2">
    <source>
        <dbReference type="ARBA" id="ARBA00023163"/>
    </source>
</evidence>
<dbReference type="SMART" id="SM00347">
    <property type="entry name" value="HTH_MARR"/>
    <property type="match status" value="1"/>
</dbReference>
<dbReference type="RefSeq" id="WP_117452937.1">
    <property type="nucleotide sequence ID" value="NZ_CP060636.1"/>
</dbReference>
<proteinExistence type="predicted"/>
<gene>
    <name evidence="4" type="ORF">H9Q80_00745</name>
</gene>
<name>A0A7G9GNY5_9FIRM</name>
<reference evidence="4 5" key="1">
    <citation type="submission" date="2020-08" db="EMBL/GenBank/DDBJ databases">
        <authorList>
            <person name="Liu C."/>
            <person name="Sun Q."/>
        </authorList>
    </citation>
    <scope>NUCLEOTIDE SEQUENCE [LARGE SCALE GENOMIC DNA]</scope>
    <source>
        <strain evidence="4 5">NSJ-61</strain>
    </source>
</reference>
<feature type="domain" description="HTH marR-type" evidence="3">
    <location>
        <begin position="3"/>
        <end position="139"/>
    </location>
</feature>
<evidence type="ECO:0000256" key="1">
    <source>
        <dbReference type="ARBA" id="ARBA00023015"/>
    </source>
</evidence>
<dbReference type="Proteomes" id="UP000515856">
    <property type="component" value="Chromosome"/>
</dbReference>
<dbReference type="KEGG" id="ehn:H9Q80_00745"/>
<dbReference type="InterPro" id="IPR036390">
    <property type="entry name" value="WH_DNA-bd_sf"/>
</dbReference>
<dbReference type="PANTHER" id="PTHR33164">
    <property type="entry name" value="TRANSCRIPTIONAL REGULATOR, MARR FAMILY"/>
    <property type="match status" value="1"/>
</dbReference>
<dbReference type="Gene3D" id="1.10.10.10">
    <property type="entry name" value="Winged helix-like DNA-binding domain superfamily/Winged helix DNA-binding domain"/>
    <property type="match status" value="1"/>
</dbReference>
<dbReference type="AlphaFoldDB" id="A0A7G9GNY5"/>
<sequence>MSDKRIGFLIKQVFHMNQVRLNEMFAEFDLTGAQTFTLIYLFKAHDQGRIINQRDIERDMDISNPTVTGILNRLENKGLIIRKVNPADARVKNIDVTNEALELDKVLRKKFQENEQQLVENLSEEEVKSLAYMLEKILYGNT</sequence>
<dbReference type="GO" id="GO:0003700">
    <property type="term" value="F:DNA-binding transcription factor activity"/>
    <property type="evidence" value="ECO:0007669"/>
    <property type="project" value="InterPro"/>
</dbReference>
<keyword evidence="5" id="KW-1185">Reference proteome</keyword>
<dbReference type="GO" id="GO:0006950">
    <property type="term" value="P:response to stress"/>
    <property type="evidence" value="ECO:0007669"/>
    <property type="project" value="TreeGrafter"/>
</dbReference>
<dbReference type="InterPro" id="IPR000835">
    <property type="entry name" value="HTH_MarR-typ"/>
</dbReference>
<dbReference type="PRINTS" id="PR00598">
    <property type="entry name" value="HTHMARR"/>
</dbReference>
<accession>A0A7G9GNY5</accession>
<dbReference type="PROSITE" id="PS50995">
    <property type="entry name" value="HTH_MARR_2"/>
    <property type="match status" value="1"/>
</dbReference>
<dbReference type="InterPro" id="IPR036388">
    <property type="entry name" value="WH-like_DNA-bd_sf"/>
</dbReference>
<evidence type="ECO:0000259" key="3">
    <source>
        <dbReference type="PROSITE" id="PS50995"/>
    </source>
</evidence>
<keyword evidence="2" id="KW-0804">Transcription</keyword>
<dbReference type="SUPFAM" id="SSF46785">
    <property type="entry name" value="Winged helix' DNA-binding domain"/>
    <property type="match status" value="1"/>
</dbReference>
<keyword evidence="1" id="KW-0805">Transcription regulation</keyword>
<evidence type="ECO:0000313" key="4">
    <source>
        <dbReference type="EMBL" id="QNM12517.1"/>
    </source>
</evidence>
<evidence type="ECO:0000313" key="5">
    <source>
        <dbReference type="Proteomes" id="UP000515856"/>
    </source>
</evidence>
<dbReference type="EMBL" id="CP060636">
    <property type="protein sequence ID" value="QNM12517.1"/>
    <property type="molecule type" value="Genomic_DNA"/>
</dbReference>
<protein>
    <submittedName>
        <fullName evidence="4">MarR family transcriptional regulator</fullName>
    </submittedName>
</protein>